<comment type="caution">
    <text evidence="3">The sequence shown here is derived from an EMBL/GenBank/DDBJ whole genome shotgun (WGS) entry which is preliminary data.</text>
</comment>
<evidence type="ECO:0000313" key="4">
    <source>
        <dbReference type="Proteomes" id="UP000443582"/>
    </source>
</evidence>
<gene>
    <name evidence="3" type="ORF">DAY19_14640</name>
</gene>
<proteinExistence type="predicted"/>
<sequence length="144" mass="16877">MRFTIVLFLIFSINQIAFAELEEFDSGPGNAKIFRITALEEYVKKIRSEISDLKTGMDDKMKKEIESLKKEIEQLKKKETNLDGIAIIEDRLNKLELKHNEDTKKMQADFRNLQQNIDQSLLDLSNKILNRIQVFEKYLQKPAN</sequence>
<evidence type="ECO:0000256" key="2">
    <source>
        <dbReference type="SAM" id="SignalP"/>
    </source>
</evidence>
<name>A0ABY0ICJ6_9BACT</name>
<keyword evidence="1" id="KW-0175">Coiled coil</keyword>
<feature type="signal peptide" evidence="2">
    <location>
        <begin position="1"/>
        <end position="19"/>
    </location>
</feature>
<keyword evidence="4" id="KW-1185">Reference proteome</keyword>
<reference evidence="4" key="1">
    <citation type="journal article" date="2019" name="Int. J. Syst. Evol. Microbiol.">
        <title>Halobacteriovorax valvorus sp. nov., a novel prokaryotic predator isolated from coastal seawater of China.</title>
        <authorList>
            <person name="Chen M.-X."/>
        </authorList>
    </citation>
    <scope>NUCLEOTIDE SEQUENCE [LARGE SCALE GENOMIC DNA]</scope>
    <source>
        <strain evidence="4">BL9</strain>
    </source>
</reference>
<dbReference type="EMBL" id="QDKL01000004">
    <property type="protein sequence ID" value="RZF20397.1"/>
    <property type="molecule type" value="Genomic_DNA"/>
</dbReference>
<evidence type="ECO:0000313" key="3">
    <source>
        <dbReference type="EMBL" id="RZF20397.1"/>
    </source>
</evidence>
<dbReference type="Proteomes" id="UP000443582">
    <property type="component" value="Unassembled WGS sequence"/>
</dbReference>
<organism evidence="3 4">
    <name type="scientific">Halobacteriovorax vibrionivorans</name>
    <dbReference type="NCBI Taxonomy" id="2152716"/>
    <lineage>
        <taxon>Bacteria</taxon>
        <taxon>Pseudomonadati</taxon>
        <taxon>Bdellovibrionota</taxon>
        <taxon>Bacteriovoracia</taxon>
        <taxon>Bacteriovoracales</taxon>
        <taxon>Halobacteriovoraceae</taxon>
        <taxon>Halobacteriovorax</taxon>
    </lineage>
</organism>
<dbReference type="RefSeq" id="WP_133296993.1">
    <property type="nucleotide sequence ID" value="NZ_QDKL01000004.1"/>
</dbReference>
<evidence type="ECO:0000256" key="1">
    <source>
        <dbReference type="SAM" id="Coils"/>
    </source>
</evidence>
<protein>
    <submittedName>
        <fullName evidence="3">Uncharacterized protein</fullName>
    </submittedName>
</protein>
<feature type="coiled-coil region" evidence="1">
    <location>
        <begin position="58"/>
        <end position="105"/>
    </location>
</feature>
<feature type="chain" id="PRO_5046602905" evidence="2">
    <location>
        <begin position="20"/>
        <end position="144"/>
    </location>
</feature>
<keyword evidence="2" id="KW-0732">Signal</keyword>
<accession>A0ABY0ICJ6</accession>